<dbReference type="EMBL" id="GEDC01013800">
    <property type="protein sequence ID" value="JAS23498.1"/>
    <property type="molecule type" value="Transcribed_RNA"/>
</dbReference>
<gene>
    <name evidence="1" type="ORF">g.42290</name>
</gene>
<reference evidence="1" key="1">
    <citation type="submission" date="2015-12" db="EMBL/GenBank/DDBJ databases">
        <title>De novo transcriptome assembly of four potential Pierce s Disease insect vectors from Arizona vineyards.</title>
        <authorList>
            <person name="Tassone E.E."/>
        </authorList>
    </citation>
    <scope>NUCLEOTIDE SEQUENCE</scope>
</reference>
<protein>
    <submittedName>
        <fullName evidence="1">Uncharacterized protein</fullName>
    </submittedName>
</protein>
<name>A0A1B6DCU7_9HEMI</name>
<accession>A0A1B6DCU7</accession>
<dbReference type="AlphaFoldDB" id="A0A1B6DCU7"/>
<evidence type="ECO:0000313" key="1">
    <source>
        <dbReference type="EMBL" id="JAS23498.1"/>
    </source>
</evidence>
<sequence length="188" mass="22020">MESENNLNVLENEHLTLFRETIISAIEESVSGLSENKFEELLKNISVIRKRTKSASNLIKIFKKNAITGSLSQLDDLLKEENLEVTFTAYSNFLKNNEGETKDVKWRPPGNVKEHLRPHLIQQKINIKQQLEQLVFEKESEVKNIQNDVILKRTQLKIFEKTFEELKKRNHDTAIHFEEQIEELTTVF</sequence>
<proteinExistence type="predicted"/>
<organism evidence="1">
    <name type="scientific">Clastoptera arizonana</name>
    <name type="common">Arizona spittle bug</name>
    <dbReference type="NCBI Taxonomy" id="38151"/>
    <lineage>
        <taxon>Eukaryota</taxon>
        <taxon>Metazoa</taxon>
        <taxon>Ecdysozoa</taxon>
        <taxon>Arthropoda</taxon>
        <taxon>Hexapoda</taxon>
        <taxon>Insecta</taxon>
        <taxon>Pterygota</taxon>
        <taxon>Neoptera</taxon>
        <taxon>Paraneoptera</taxon>
        <taxon>Hemiptera</taxon>
        <taxon>Auchenorrhyncha</taxon>
        <taxon>Cercopoidea</taxon>
        <taxon>Clastopteridae</taxon>
        <taxon>Clastoptera</taxon>
    </lineage>
</organism>